<proteinExistence type="predicted"/>
<reference evidence="1 2" key="1">
    <citation type="submission" date="2010-03" db="EMBL/GenBank/DDBJ databases">
        <title>Complete sequence of Sideroxydans lithotrophicus ES-1.</title>
        <authorList>
            <consortium name="US DOE Joint Genome Institute"/>
            <person name="Lucas S."/>
            <person name="Copeland A."/>
            <person name="Lapidus A."/>
            <person name="Cheng J.-F."/>
            <person name="Bruce D."/>
            <person name="Goodwin L."/>
            <person name="Pitluck S."/>
            <person name="Munk A.C."/>
            <person name="Detter J.C."/>
            <person name="Han C."/>
            <person name="Tapia R."/>
            <person name="Larimer F."/>
            <person name="Land M."/>
            <person name="Hauser L."/>
            <person name="Kyrpides N."/>
            <person name="Ivanova N."/>
            <person name="Emerson D."/>
            <person name="Woyke T."/>
        </authorList>
    </citation>
    <scope>NUCLEOTIDE SEQUENCE [LARGE SCALE GENOMIC DNA]</scope>
    <source>
        <strain evidence="1 2">ES-1</strain>
    </source>
</reference>
<dbReference type="HOGENOM" id="CLU_2756348_0_0_4"/>
<organism evidence="1 2">
    <name type="scientific">Sideroxydans lithotrophicus (strain ES-1)</name>
    <dbReference type="NCBI Taxonomy" id="580332"/>
    <lineage>
        <taxon>Bacteria</taxon>
        <taxon>Pseudomonadati</taxon>
        <taxon>Pseudomonadota</taxon>
        <taxon>Betaproteobacteria</taxon>
        <taxon>Nitrosomonadales</taxon>
        <taxon>Gallionellaceae</taxon>
        <taxon>Sideroxydans</taxon>
    </lineage>
</organism>
<dbReference type="Pfam" id="PF11154">
    <property type="entry name" value="DUF2934"/>
    <property type="match status" value="1"/>
</dbReference>
<dbReference type="EMBL" id="CP001965">
    <property type="protein sequence ID" value="ADE13026.1"/>
    <property type="molecule type" value="Genomic_DNA"/>
</dbReference>
<dbReference type="OrthoDB" id="8538784at2"/>
<evidence type="ECO:0008006" key="3">
    <source>
        <dbReference type="Google" id="ProtNLM"/>
    </source>
</evidence>
<gene>
    <name evidence="1" type="ordered locus">Slit_2801</name>
</gene>
<accession>D5CPN1</accession>
<dbReference type="RefSeq" id="WP_013030922.1">
    <property type="nucleotide sequence ID" value="NC_013959.1"/>
</dbReference>
<dbReference type="AlphaFoldDB" id="D5CPN1"/>
<name>D5CPN1_SIDLE</name>
<sequence length="83" mass="9715">MDALICGAFTMSQEETPLYGELVIPFNAEGQPDFHEQAKKKATELRSRIRQTAYYLAEKRGFEPGYELEDWLKAERQVLRTFR</sequence>
<evidence type="ECO:0000313" key="1">
    <source>
        <dbReference type="EMBL" id="ADE13026.1"/>
    </source>
</evidence>
<dbReference type="Proteomes" id="UP000001625">
    <property type="component" value="Chromosome"/>
</dbReference>
<protein>
    <recommendedName>
        <fullName evidence="3">DUF2934 domain-containing protein</fullName>
    </recommendedName>
</protein>
<dbReference type="InterPro" id="IPR021327">
    <property type="entry name" value="DUF2934"/>
</dbReference>
<dbReference type="KEGG" id="slt:Slit_2801"/>
<evidence type="ECO:0000313" key="2">
    <source>
        <dbReference type="Proteomes" id="UP000001625"/>
    </source>
</evidence>
<keyword evidence="2" id="KW-1185">Reference proteome</keyword>